<dbReference type="eggNOG" id="ENOG502REGU">
    <property type="taxonomic scope" value="Eukaryota"/>
</dbReference>
<feature type="transmembrane region" description="Helical" evidence="1">
    <location>
        <begin position="184"/>
        <end position="210"/>
    </location>
</feature>
<reference evidence="2 3" key="1">
    <citation type="journal article" date="2004" name="Nature">
        <title>Genome evolution in yeasts.</title>
        <authorList>
            <consortium name="Genolevures"/>
            <person name="Dujon B."/>
            <person name="Sherman D."/>
            <person name="Fischer G."/>
            <person name="Durrens P."/>
            <person name="Casaregola S."/>
            <person name="Lafontaine I."/>
            <person name="de Montigny J."/>
            <person name="Marck C."/>
            <person name="Neuveglise C."/>
            <person name="Talla E."/>
            <person name="Goffard N."/>
            <person name="Frangeul L."/>
            <person name="Aigle M."/>
            <person name="Anthouard V."/>
            <person name="Babour A."/>
            <person name="Barbe V."/>
            <person name="Barnay S."/>
            <person name="Blanchin S."/>
            <person name="Beckerich J.M."/>
            <person name="Beyne E."/>
            <person name="Bleykasten C."/>
            <person name="Boisrame A."/>
            <person name="Boyer J."/>
            <person name="Cattolico L."/>
            <person name="Confanioleri F."/>
            <person name="de Daruvar A."/>
            <person name="Despons L."/>
            <person name="Fabre E."/>
            <person name="Fairhead C."/>
            <person name="Ferry-Dumazet H."/>
            <person name="Groppi A."/>
            <person name="Hantraye F."/>
            <person name="Hennequin C."/>
            <person name="Jauniaux N."/>
            <person name="Joyet P."/>
            <person name="Kachouri R."/>
            <person name="Kerrest A."/>
            <person name="Koszul R."/>
            <person name="Lemaire M."/>
            <person name="Lesur I."/>
            <person name="Ma L."/>
            <person name="Muller H."/>
            <person name="Nicaud J.M."/>
            <person name="Nikolski M."/>
            <person name="Oztas S."/>
            <person name="Ozier-Kalogeropoulos O."/>
            <person name="Pellenz S."/>
            <person name="Potier S."/>
            <person name="Richard G.F."/>
            <person name="Straub M.L."/>
            <person name="Suleau A."/>
            <person name="Swennene D."/>
            <person name="Tekaia F."/>
            <person name="Wesolowski-Louvel M."/>
            <person name="Westhof E."/>
            <person name="Wirth B."/>
            <person name="Zeniou-Meyer M."/>
            <person name="Zivanovic I."/>
            <person name="Bolotin-Fukuhara M."/>
            <person name="Thierry A."/>
            <person name="Bouchier C."/>
            <person name="Caudron B."/>
            <person name="Scarpelli C."/>
            <person name="Gaillardin C."/>
            <person name="Weissenbach J."/>
            <person name="Wincker P."/>
            <person name="Souciet J.L."/>
        </authorList>
    </citation>
    <scope>NUCLEOTIDE SEQUENCE [LARGE SCALE GENOMIC DNA]</scope>
    <source>
        <strain evidence="3">ATCC 36239 / CBS 767 / BCRC 21394 / JCM 1990 / NBRC 0083 / IGC 2968</strain>
    </source>
</reference>
<dbReference type="KEGG" id="dha:DEHA2E17732g"/>
<keyword evidence="1" id="KW-0472">Membrane</keyword>
<organism evidence="2 3">
    <name type="scientific">Debaryomyces hansenii (strain ATCC 36239 / CBS 767 / BCRC 21394 / JCM 1990 / NBRC 0083 / IGC 2968)</name>
    <name type="common">Yeast</name>
    <name type="synonym">Torulaspora hansenii</name>
    <dbReference type="NCBI Taxonomy" id="284592"/>
    <lineage>
        <taxon>Eukaryota</taxon>
        <taxon>Fungi</taxon>
        <taxon>Dikarya</taxon>
        <taxon>Ascomycota</taxon>
        <taxon>Saccharomycotina</taxon>
        <taxon>Pichiomycetes</taxon>
        <taxon>Debaryomycetaceae</taxon>
        <taxon>Debaryomyces</taxon>
    </lineage>
</organism>
<accession>Q6BNZ9</accession>
<keyword evidence="3" id="KW-1185">Reference proteome</keyword>
<name>Q6BNZ9_DEBHA</name>
<evidence type="ECO:0000313" key="3">
    <source>
        <dbReference type="Proteomes" id="UP000000599"/>
    </source>
</evidence>
<dbReference type="HOGENOM" id="CLU_915606_0_0_1"/>
<keyword evidence="1" id="KW-1133">Transmembrane helix</keyword>
<dbReference type="InParanoid" id="Q6BNZ9"/>
<dbReference type="OMA" id="ICILRFQ"/>
<sequence>MTKSLLDESMPHKDLRQEIKFIDRYLCQYVHNPIFSSIVLIGSCCFINGIQYYEIYTKSQWELIFIQDCIFDFLQNIISLIFILRFCIGKFGNAPIEAALLVLENIGCFNLVFNQNYSLLMTDVSIAFKVFILWQILCPYFILTINLADYINWKIGDCKPKSLLGKNDIVLSFHELLIDTNNNFLPIFIAHSFIIIDLNFTFVTSNWIIFAYKLSIFSLKFYCICRYILYETCYIVYNINFTESYNWIYDDVNANNNCKPFLHENPNLQNRFLLTSVSLCICVNLLYIGSYYINLCP</sequence>
<feature type="transmembrane region" description="Helical" evidence="1">
    <location>
        <begin position="34"/>
        <end position="53"/>
    </location>
</feature>
<feature type="transmembrane region" description="Helical" evidence="1">
    <location>
        <begin position="126"/>
        <end position="143"/>
    </location>
</feature>
<evidence type="ECO:0000256" key="1">
    <source>
        <dbReference type="SAM" id="Phobius"/>
    </source>
</evidence>
<dbReference type="AlphaFoldDB" id="Q6BNZ9"/>
<evidence type="ECO:0000313" key="2">
    <source>
        <dbReference type="EMBL" id="CAG88331.2"/>
    </source>
</evidence>
<feature type="transmembrane region" description="Helical" evidence="1">
    <location>
        <begin position="96"/>
        <end position="114"/>
    </location>
</feature>
<dbReference type="GeneID" id="2901992"/>
<dbReference type="Proteomes" id="UP000000599">
    <property type="component" value="Chromosome E"/>
</dbReference>
<gene>
    <name evidence="2" type="ordered locus">DEHA2E17732g</name>
</gene>
<feature type="transmembrane region" description="Helical" evidence="1">
    <location>
        <begin position="65"/>
        <end position="84"/>
    </location>
</feature>
<dbReference type="EMBL" id="CR382137">
    <property type="protein sequence ID" value="CAG88331.2"/>
    <property type="molecule type" value="Genomic_DNA"/>
</dbReference>
<feature type="transmembrane region" description="Helical" evidence="1">
    <location>
        <begin position="272"/>
        <end position="293"/>
    </location>
</feature>
<proteinExistence type="predicted"/>
<protein>
    <submittedName>
        <fullName evidence="2">DEHA2E17732p</fullName>
    </submittedName>
</protein>
<dbReference type="OrthoDB" id="4015819at2759"/>
<dbReference type="RefSeq" id="XP_460071.2">
    <property type="nucleotide sequence ID" value="XM_460071.1"/>
</dbReference>
<keyword evidence="1" id="KW-0812">Transmembrane</keyword>